<evidence type="ECO:0000256" key="1">
    <source>
        <dbReference type="SAM" id="MobiDB-lite"/>
    </source>
</evidence>
<name>A0A9D4ETE5_DREPO</name>
<accession>A0A9D4ETE5</accession>
<keyword evidence="3" id="KW-1185">Reference proteome</keyword>
<reference evidence="2" key="2">
    <citation type="submission" date="2020-11" db="EMBL/GenBank/DDBJ databases">
        <authorList>
            <person name="McCartney M.A."/>
            <person name="Auch B."/>
            <person name="Kono T."/>
            <person name="Mallez S."/>
            <person name="Becker A."/>
            <person name="Gohl D.M."/>
            <person name="Silverstein K.A.T."/>
            <person name="Koren S."/>
            <person name="Bechman K.B."/>
            <person name="Herman A."/>
            <person name="Abrahante J.E."/>
            <person name="Garbe J."/>
        </authorList>
    </citation>
    <scope>NUCLEOTIDE SEQUENCE</scope>
    <source>
        <strain evidence="2">Duluth1</strain>
        <tissue evidence="2">Whole animal</tissue>
    </source>
</reference>
<sequence>MYCRVTGCSGEGGKGSPDVAGTQGAPDGAAPAFRPDPSLQRALGWPRRYVGSTKAGCVCIHLPFTTDYQTHYA</sequence>
<evidence type="ECO:0000313" key="2">
    <source>
        <dbReference type="EMBL" id="KAH3785952.1"/>
    </source>
</evidence>
<reference evidence="2" key="1">
    <citation type="journal article" date="2019" name="bioRxiv">
        <title>The Genome of the Zebra Mussel, Dreissena polymorpha: A Resource for Invasive Species Research.</title>
        <authorList>
            <person name="McCartney M.A."/>
            <person name="Auch B."/>
            <person name="Kono T."/>
            <person name="Mallez S."/>
            <person name="Zhang Y."/>
            <person name="Obille A."/>
            <person name="Becker A."/>
            <person name="Abrahante J.E."/>
            <person name="Garbe J."/>
            <person name="Badalamenti J.P."/>
            <person name="Herman A."/>
            <person name="Mangelson H."/>
            <person name="Liachko I."/>
            <person name="Sullivan S."/>
            <person name="Sone E.D."/>
            <person name="Koren S."/>
            <person name="Silverstein K.A.T."/>
            <person name="Beckman K.B."/>
            <person name="Gohl D.M."/>
        </authorList>
    </citation>
    <scope>NUCLEOTIDE SEQUENCE</scope>
    <source>
        <strain evidence="2">Duluth1</strain>
        <tissue evidence="2">Whole animal</tissue>
    </source>
</reference>
<proteinExistence type="predicted"/>
<organism evidence="2 3">
    <name type="scientific">Dreissena polymorpha</name>
    <name type="common">Zebra mussel</name>
    <name type="synonym">Mytilus polymorpha</name>
    <dbReference type="NCBI Taxonomy" id="45954"/>
    <lineage>
        <taxon>Eukaryota</taxon>
        <taxon>Metazoa</taxon>
        <taxon>Spiralia</taxon>
        <taxon>Lophotrochozoa</taxon>
        <taxon>Mollusca</taxon>
        <taxon>Bivalvia</taxon>
        <taxon>Autobranchia</taxon>
        <taxon>Heteroconchia</taxon>
        <taxon>Euheterodonta</taxon>
        <taxon>Imparidentia</taxon>
        <taxon>Neoheterodontei</taxon>
        <taxon>Myida</taxon>
        <taxon>Dreissenoidea</taxon>
        <taxon>Dreissenidae</taxon>
        <taxon>Dreissena</taxon>
    </lineage>
</organism>
<dbReference type="Proteomes" id="UP000828390">
    <property type="component" value="Unassembled WGS sequence"/>
</dbReference>
<gene>
    <name evidence="2" type="ORF">DPMN_164048</name>
</gene>
<evidence type="ECO:0000313" key="3">
    <source>
        <dbReference type="Proteomes" id="UP000828390"/>
    </source>
</evidence>
<protein>
    <submittedName>
        <fullName evidence="2">Uncharacterized protein</fullName>
    </submittedName>
</protein>
<comment type="caution">
    <text evidence="2">The sequence shown here is derived from an EMBL/GenBank/DDBJ whole genome shotgun (WGS) entry which is preliminary data.</text>
</comment>
<dbReference type="AlphaFoldDB" id="A0A9D4ETE5"/>
<feature type="region of interest" description="Disordered" evidence="1">
    <location>
        <begin position="1"/>
        <end position="37"/>
    </location>
</feature>
<dbReference type="EMBL" id="JAIWYP010000008">
    <property type="protein sequence ID" value="KAH3785952.1"/>
    <property type="molecule type" value="Genomic_DNA"/>
</dbReference>